<comment type="similarity">
    <text evidence="3">Belongs to the CTC1 family.</text>
</comment>
<evidence type="ECO:0000313" key="9">
    <source>
        <dbReference type="Proteomes" id="UP000087171"/>
    </source>
</evidence>
<dbReference type="KEGG" id="cam:101506694"/>
<keyword evidence="9" id="KW-1185">Reference proteome</keyword>
<dbReference type="PANTHER" id="PTHR14865:SF2">
    <property type="entry name" value="CST COMPLEX SUBUNIT CTC1"/>
    <property type="match status" value="1"/>
</dbReference>
<dbReference type="GO" id="GO:0003697">
    <property type="term" value="F:single-stranded DNA binding"/>
    <property type="evidence" value="ECO:0007669"/>
    <property type="project" value="TreeGrafter"/>
</dbReference>
<sequence length="1341" mass="149493">MEHAKTYPLADLLHFPRPLTSAASLPFLSTPPPPHPQHPTDHRILDTLNYPTVIVGTLTLPTHTTPFFCSCFKFSDGSTTVCCDILSFRLAAVGKQIRVTAWNFIPFKHPGDLGRRIGFLEIIKWCFTDPNDESNLPDFLPLKLNCSGTGCNNGGRNFRGVHGVVESVGPLSIVPCITPPSGEPDWNSSSKVNLLGFLVHLLCCECKLCSSRELVNNLRNGSFEIENINGHSFTKIEILYFCGNASSFHPVMTKLIGNRVVVLGLKKKLVYITKEESCLMYLTLDETVLHVCPRLGKLAPCLKSEIKGKGECGSYTGVIRGVYMNGMALELDNNVWLLLTDRLHTMIHGLRVGSIISVRNVHFVDPKFSWTKVVILGACVKTSIIVESFSPLETVCNVVWQSSSMLGKFIQSLPFSARLWVLLLISSLRKKFAGILSDNEILGSKHKEGLAQMHASSLLSPSLFQTQHGAFLGLSRHDSNGCSREMNCSFLELVVPTSIFIYHCINILQRMLKAENHCKLLSVGNHFSILSRRGRYNGTSVRRILPSEDVGIVLLGYLKVDPLTRRLQLVDATGGIDVLIPDLPLTWNSNDIFEVTNYDVIVDGNGELVDQLELNESLSCRVIFNCTQVKREFSTSISVYCLWKNIKCRNFPLYPCINSKNETKILESGSYQLLRVSHKFPLQEKYSNNVRSNKSSTFVEAILLPYILLLDGKPGISHSCNVYGDKTLELSKYCFNGNNEEHVSIKRQKLIKKSVNTSKDEFHTSVYELNVCSNTFRESKENTNCDDLSSPDISCMVTFRGLQKENVVCPALLRSKSPRKDMSLNSKPTARKILLEFSSDTFLKYQLLQIGGYYIIEHNEKDCFSTTNDAGFGSGGAAKFLIDYGNHIWSLAFIFDDVLFNYKSVYTSAEDSSPPVIHGAVPKDQIEQQLRSSNGDSSGVCSDVCIYLPVNLTGLLEDNIMESEDGQIQKFATSEHSANICFNIGTVVDWPNFCSGPRSSHCLFPEGKLISLKGNVVDIHDLTSSYCSSCSSGLSLDALQMKVLVGTKGSFCIHVLVHHSIVNIFGSISKHAFPTGFGPGVTATFHRILDARAQKFMLLPVSYIEINSIEVYDKQRSDRLSPLRPLKDAYSACQDSFSCLISQLPQCPSQNQIVLRSRVVAVIDLVLERKITNLYAETKLNSKGILLDIPLACFMLDDGSSSCSCWANAERAATLLRLQEEPTTSYHLGRILKKYKRITVKNRGSFIDFPYQDLVVSVTSGDALNSSDENLIKYIIFNACVGRTWNVVASVIDSEEVTRLKNEYLTQMVNMQSMRNIWAKEISCSRGLLEARNMIQELLKR</sequence>
<evidence type="ECO:0000313" key="10">
    <source>
        <dbReference type="RefSeq" id="XP_004511199.1"/>
    </source>
</evidence>
<dbReference type="GO" id="GO:0042162">
    <property type="term" value="F:telomeric DNA binding"/>
    <property type="evidence" value="ECO:0007669"/>
    <property type="project" value="TreeGrafter"/>
</dbReference>
<dbReference type="GeneID" id="101506694"/>
<reference evidence="9" key="1">
    <citation type="journal article" date="2013" name="Nat. Biotechnol.">
        <title>Draft genome sequence of chickpea (Cicer arietinum) provides a resource for trait improvement.</title>
        <authorList>
            <person name="Varshney R.K."/>
            <person name="Song C."/>
            <person name="Saxena R.K."/>
            <person name="Azam S."/>
            <person name="Yu S."/>
            <person name="Sharpe A.G."/>
            <person name="Cannon S."/>
            <person name="Baek J."/>
            <person name="Rosen B.D."/>
            <person name="Tar'an B."/>
            <person name="Millan T."/>
            <person name="Zhang X."/>
            <person name="Ramsay L.D."/>
            <person name="Iwata A."/>
            <person name="Wang Y."/>
            <person name="Nelson W."/>
            <person name="Farmer A.D."/>
            <person name="Gaur P.M."/>
            <person name="Soderlund C."/>
            <person name="Penmetsa R.V."/>
            <person name="Xu C."/>
            <person name="Bharti A.K."/>
            <person name="He W."/>
            <person name="Winter P."/>
            <person name="Zhao S."/>
            <person name="Hane J.K."/>
            <person name="Carrasquilla-Garcia N."/>
            <person name="Condie J.A."/>
            <person name="Upadhyaya H.D."/>
            <person name="Luo M.C."/>
            <person name="Thudi M."/>
            <person name="Gowda C.L."/>
            <person name="Singh N.P."/>
            <person name="Lichtenzveig J."/>
            <person name="Gali K.K."/>
            <person name="Rubio J."/>
            <person name="Nadarajan N."/>
            <person name="Dolezel J."/>
            <person name="Bansal K.C."/>
            <person name="Xu X."/>
            <person name="Edwards D."/>
            <person name="Zhang G."/>
            <person name="Kahl G."/>
            <person name="Gil J."/>
            <person name="Singh K.B."/>
            <person name="Datta S.K."/>
            <person name="Jackson S.A."/>
            <person name="Wang J."/>
            <person name="Cook D.R."/>
        </authorList>
    </citation>
    <scope>NUCLEOTIDE SEQUENCE [LARGE SCALE GENOMIC DNA]</scope>
    <source>
        <strain evidence="9">cv. CDC Frontier</strain>
    </source>
</reference>
<dbReference type="PANTHER" id="PTHR14865">
    <property type="entry name" value="CST COMPLEX SUBUNIT CTC1"/>
    <property type="match status" value="1"/>
</dbReference>
<dbReference type="RefSeq" id="XP_004511199.1">
    <property type="nucleotide sequence ID" value="XM_004511142.3"/>
</dbReference>
<evidence type="ECO:0000256" key="3">
    <source>
        <dbReference type="ARBA" id="ARBA00006332"/>
    </source>
</evidence>
<dbReference type="PaxDb" id="3827-XP_004511199.1"/>
<comment type="subcellular location">
    <subcellularLocation>
        <location evidence="2">Chromosome</location>
        <location evidence="2">Telomere</location>
    </subcellularLocation>
    <subcellularLocation>
        <location evidence="1">Nucleus</location>
    </subcellularLocation>
</comment>
<evidence type="ECO:0000256" key="6">
    <source>
        <dbReference type="ARBA" id="ARBA00022895"/>
    </source>
</evidence>
<organism evidence="9 10">
    <name type="scientific">Cicer arietinum</name>
    <name type="common">Chickpea</name>
    <name type="synonym">Garbanzo</name>
    <dbReference type="NCBI Taxonomy" id="3827"/>
    <lineage>
        <taxon>Eukaryota</taxon>
        <taxon>Viridiplantae</taxon>
        <taxon>Streptophyta</taxon>
        <taxon>Embryophyta</taxon>
        <taxon>Tracheophyta</taxon>
        <taxon>Spermatophyta</taxon>
        <taxon>Magnoliopsida</taxon>
        <taxon>eudicotyledons</taxon>
        <taxon>Gunneridae</taxon>
        <taxon>Pentapetalae</taxon>
        <taxon>rosids</taxon>
        <taxon>fabids</taxon>
        <taxon>Fabales</taxon>
        <taxon>Fabaceae</taxon>
        <taxon>Papilionoideae</taxon>
        <taxon>50 kb inversion clade</taxon>
        <taxon>NPAAA clade</taxon>
        <taxon>Hologalegina</taxon>
        <taxon>IRL clade</taxon>
        <taxon>Cicereae</taxon>
        <taxon>Cicer</taxon>
    </lineage>
</organism>
<dbReference type="InterPro" id="IPR028262">
    <property type="entry name" value="CTC1_plant"/>
</dbReference>
<dbReference type="STRING" id="3827.A0A1S2YWT1"/>
<accession>A0A1S2YWT1</accession>
<keyword evidence="8" id="KW-0539">Nucleus</keyword>
<evidence type="ECO:0000256" key="1">
    <source>
        <dbReference type="ARBA" id="ARBA00004123"/>
    </source>
</evidence>
<protein>
    <recommendedName>
        <fullName evidence="4">CST complex subunit CTC1</fullName>
    </recommendedName>
</protein>
<evidence type="ECO:0000256" key="4">
    <source>
        <dbReference type="ARBA" id="ARBA00016175"/>
    </source>
</evidence>
<dbReference type="Pfam" id="PF15491">
    <property type="entry name" value="CTC1_2"/>
    <property type="match status" value="1"/>
</dbReference>
<keyword evidence="7" id="KW-0238">DNA-binding</keyword>
<evidence type="ECO:0000256" key="5">
    <source>
        <dbReference type="ARBA" id="ARBA00022454"/>
    </source>
</evidence>
<name>A0A1S2YWT1_CICAR</name>
<keyword evidence="6" id="KW-0779">Telomere</keyword>
<evidence type="ECO:0000256" key="2">
    <source>
        <dbReference type="ARBA" id="ARBA00004574"/>
    </source>
</evidence>
<dbReference type="GO" id="GO:1990879">
    <property type="term" value="C:CST complex"/>
    <property type="evidence" value="ECO:0007669"/>
    <property type="project" value="TreeGrafter"/>
</dbReference>
<keyword evidence="5" id="KW-0158">Chromosome</keyword>
<dbReference type="GO" id="GO:0010833">
    <property type="term" value="P:telomere maintenance via telomere lengthening"/>
    <property type="evidence" value="ECO:0007669"/>
    <property type="project" value="TreeGrafter"/>
</dbReference>
<dbReference type="OrthoDB" id="2314520at2759"/>
<dbReference type="GO" id="GO:0045740">
    <property type="term" value="P:positive regulation of DNA replication"/>
    <property type="evidence" value="ECO:0007669"/>
    <property type="project" value="TreeGrafter"/>
</dbReference>
<reference evidence="10" key="2">
    <citation type="submission" date="2025-08" db="UniProtKB">
        <authorList>
            <consortium name="RefSeq"/>
        </authorList>
    </citation>
    <scope>IDENTIFICATION</scope>
    <source>
        <tissue evidence="10">Etiolated seedlings</tissue>
    </source>
</reference>
<dbReference type="eggNOG" id="ENOG502QU1G">
    <property type="taxonomic scope" value="Eukaryota"/>
</dbReference>
<dbReference type="Proteomes" id="UP000087171">
    <property type="component" value="Chromosome Ca7"/>
</dbReference>
<evidence type="ECO:0000256" key="8">
    <source>
        <dbReference type="ARBA" id="ARBA00023242"/>
    </source>
</evidence>
<gene>
    <name evidence="10" type="primary">LOC101506694</name>
</gene>
<evidence type="ECO:0000256" key="7">
    <source>
        <dbReference type="ARBA" id="ARBA00023125"/>
    </source>
</evidence>
<proteinExistence type="inferred from homology"/>
<dbReference type="InterPro" id="IPR042617">
    <property type="entry name" value="CTC1-like"/>
</dbReference>